<sequence>MLLKKLTLIQIPFFRRQFSSNLLTTLKERGLISQVSQPEDELLKTLKEAPQTLKLYSGADPTAKSLHLGNLVPLMVMLHFYLNGHDVVALIGGATGKVGDPSGRKTERQQMLENIRNDNVTKIQRQQIKFFENGLKYYRNLQKGGVIVSNKQEEQQPGKIISENNYNWWKDIKLLDFLSTYGRFIKVQSMLSRESVTSRLENNKDGLGFNEFAYQILQAFDFYHLNKTYGVNIQLGGNDQWGNIIAGIDFIGRTSKAQVYGLTVPLLTTATGEKFGKSSGNAIFISSKINTPYDMYQYFYNVADADVSRFLKIFTLLPISEIERINDAHYKNPTERLGQRVLAKHVVDLIHGCGDNAEKISLILFNDNELGKLSGKHFIELFGSCGVLSKVSKEKCLLSVIMELSNCSKSEARRKLKQGSVYLGLERAKITNETEELTKFLIDDRVLILRLGKQKCHIVEMV</sequence>
<organism evidence="10 11">
    <name type="scientific">Saccharomycodes ludwigii</name>
    <dbReference type="NCBI Taxonomy" id="36035"/>
    <lineage>
        <taxon>Eukaryota</taxon>
        <taxon>Fungi</taxon>
        <taxon>Dikarya</taxon>
        <taxon>Ascomycota</taxon>
        <taxon>Saccharomycotina</taxon>
        <taxon>Saccharomycetes</taxon>
        <taxon>Saccharomycodales</taxon>
        <taxon>Saccharomycodaceae</taxon>
        <taxon>Saccharomycodes</taxon>
    </lineage>
</organism>
<accession>A0A376B9Y1</accession>
<proteinExistence type="inferred from homology"/>
<dbReference type="AlphaFoldDB" id="A0A376B9Y1"/>
<dbReference type="GO" id="GO:0006437">
    <property type="term" value="P:tyrosyl-tRNA aminoacylation"/>
    <property type="evidence" value="ECO:0007669"/>
    <property type="project" value="InterPro"/>
</dbReference>
<dbReference type="SUPFAM" id="SSF55174">
    <property type="entry name" value="Alpha-L RNA-binding motif"/>
    <property type="match status" value="1"/>
</dbReference>
<evidence type="ECO:0000256" key="7">
    <source>
        <dbReference type="ARBA" id="ARBA00033323"/>
    </source>
</evidence>
<dbReference type="InterPro" id="IPR014729">
    <property type="entry name" value="Rossmann-like_a/b/a_fold"/>
</dbReference>
<dbReference type="PROSITE" id="PS00178">
    <property type="entry name" value="AA_TRNA_LIGASE_I"/>
    <property type="match status" value="1"/>
</dbReference>
<dbReference type="GO" id="GO:0005829">
    <property type="term" value="C:cytosol"/>
    <property type="evidence" value="ECO:0007669"/>
    <property type="project" value="TreeGrafter"/>
</dbReference>
<dbReference type="Pfam" id="PF00579">
    <property type="entry name" value="tRNA-synt_1b"/>
    <property type="match status" value="1"/>
</dbReference>
<name>A0A376B9Y1_9ASCO</name>
<dbReference type="FunFam" id="1.10.240.10:FF:000001">
    <property type="entry name" value="Tyrosine--tRNA ligase"/>
    <property type="match status" value="1"/>
</dbReference>
<evidence type="ECO:0000256" key="2">
    <source>
        <dbReference type="ARBA" id="ARBA00022598"/>
    </source>
</evidence>
<dbReference type="PRINTS" id="PR01040">
    <property type="entry name" value="TRNASYNTHTYR"/>
</dbReference>
<evidence type="ECO:0000256" key="9">
    <source>
        <dbReference type="RuleBase" id="RU361234"/>
    </source>
</evidence>
<evidence type="ECO:0000256" key="6">
    <source>
        <dbReference type="ARBA" id="ARBA00023146"/>
    </source>
</evidence>
<dbReference type="PANTHER" id="PTHR11766">
    <property type="entry name" value="TYROSYL-TRNA SYNTHETASE"/>
    <property type="match status" value="1"/>
</dbReference>
<dbReference type="InterPro" id="IPR001412">
    <property type="entry name" value="aa-tRNA-synth_I_CS"/>
</dbReference>
<evidence type="ECO:0000256" key="3">
    <source>
        <dbReference type="ARBA" id="ARBA00022741"/>
    </source>
</evidence>
<dbReference type="PANTHER" id="PTHR11766:SF0">
    <property type="entry name" value="TYROSINE--TRNA LIGASE, MITOCHONDRIAL"/>
    <property type="match status" value="1"/>
</dbReference>
<dbReference type="InterPro" id="IPR036986">
    <property type="entry name" value="S4_RNA-bd_sf"/>
</dbReference>
<keyword evidence="11" id="KW-1185">Reference proteome</keyword>
<dbReference type="InterPro" id="IPR002307">
    <property type="entry name" value="Tyr-tRNA-ligase"/>
</dbReference>
<evidence type="ECO:0000313" key="10">
    <source>
        <dbReference type="EMBL" id="SSD61483.1"/>
    </source>
</evidence>
<dbReference type="InterPro" id="IPR024088">
    <property type="entry name" value="Tyr-tRNA-ligase_bac-type"/>
</dbReference>
<keyword evidence="6 9" id="KW-0030">Aminoacyl-tRNA synthetase</keyword>
<keyword evidence="4 9" id="KW-0067">ATP-binding</keyword>
<evidence type="ECO:0000313" key="11">
    <source>
        <dbReference type="Proteomes" id="UP000262825"/>
    </source>
</evidence>
<gene>
    <name evidence="10" type="ORF">SCODWIG_03244</name>
</gene>
<dbReference type="Gene3D" id="1.10.240.10">
    <property type="entry name" value="Tyrosyl-Transfer RNA Synthetase"/>
    <property type="match status" value="1"/>
</dbReference>
<evidence type="ECO:0000256" key="8">
    <source>
        <dbReference type="ARBA" id="ARBA00048248"/>
    </source>
</evidence>
<keyword evidence="5 9" id="KW-0648">Protein biosynthesis</keyword>
<evidence type="ECO:0000256" key="4">
    <source>
        <dbReference type="ARBA" id="ARBA00022840"/>
    </source>
</evidence>
<dbReference type="Gene3D" id="3.10.290.10">
    <property type="entry name" value="RNA-binding S4 domain"/>
    <property type="match status" value="1"/>
</dbReference>
<dbReference type="GO" id="GO:0004831">
    <property type="term" value="F:tyrosine-tRNA ligase activity"/>
    <property type="evidence" value="ECO:0007669"/>
    <property type="project" value="UniProtKB-EC"/>
</dbReference>
<dbReference type="NCBIfam" id="TIGR00234">
    <property type="entry name" value="tyrS"/>
    <property type="match status" value="1"/>
</dbReference>
<reference evidence="11" key="1">
    <citation type="submission" date="2018-06" db="EMBL/GenBank/DDBJ databases">
        <authorList>
            <person name="Guldener U."/>
        </authorList>
    </citation>
    <scope>NUCLEOTIDE SEQUENCE [LARGE SCALE GENOMIC DNA]</scope>
    <source>
        <strain evidence="11">UTAD17</strain>
    </source>
</reference>
<comment type="similarity">
    <text evidence="9">Belongs to the class-I aminoacyl-tRNA synthetase family.</text>
</comment>
<dbReference type="InterPro" id="IPR002305">
    <property type="entry name" value="aa-tRNA-synth_Ic"/>
</dbReference>
<comment type="catalytic activity">
    <reaction evidence="8 9">
        <text>tRNA(Tyr) + L-tyrosine + ATP = L-tyrosyl-tRNA(Tyr) + AMP + diphosphate + H(+)</text>
        <dbReference type="Rhea" id="RHEA:10220"/>
        <dbReference type="Rhea" id="RHEA-COMP:9706"/>
        <dbReference type="Rhea" id="RHEA-COMP:9707"/>
        <dbReference type="ChEBI" id="CHEBI:15378"/>
        <dbReference type="ChEBI" id="CHEBI:30616"/>
        <dbReference type="ChEBI" id="CHEBI:33019"/>
        <dbReference type="ChEBI" id="CHEBI:58315"/>
        <dbReference type="ChEBI" id="CHEBI:78442"/>
        <dbReference type="ChEBI" id="CHEBI:78536"/>
        <dbReference type="ChEBI" id="CHEBI:456215"/>
        <dbReference type="EC" id="6.1.1.1"/>
    </reaction>
</comment>
<dbReference type="GO" id="GO:0005524">
    <property type="term" value="F:ATP binding"/>
    <property type="evidence" value="ECO:0007669"/>
    <property type="project" value="UniProtKB-KW"/>
</dbReference>
<dbReference type="Gene3D" id="3.40.50.620">
    <property type="entry name" value="HUPs"/>
    <property type="match status" value="1"/>
</dbReference>
<dbReference type="EMBL" id="UFAJ01000722">
    <property type="protein sequence ID" value="SSD61483.1"/>
    <property type="molecule type" value="Genomic_DNA"/>
</dbReference>
<evidence type="ECO:0000256" key="1">
    <source>
        <dbReference type="ARBA" id="ARBA00013160"/>
    </source>
</evidence>
<dbReference type="CDD" id="cd00805">
    <property type="entry name" value="TyrRS_core"/>
    <property type="match status" value="1"/>
</dbReference>
<evidence type="ECO:0000256" key="5">
    <source>
        <dbReference type="ARBA" id="ARBA00022917"/>
    </source>
</evidence>
<dbReference type="VEuPathDB" id="FungiDB:SCODWIG_03244"/>
<dbReference type="SUPFAM" id="SSF52374">
    <property type="entry name" value="Nucleotidylyl transferase"/>
    <property type="match status" value="1"/>
</dbReference>
<keyword evidence="3 9" id="KW-0547">Nucleotide-binding</keyword>
<dbReference type="GO" id="GO:0003723">
    <property type="term" value="F:RNA binding"/>
    <property type="evidence" value="ECO:0007669"/>
    <property type="project" value="InterPro"/>
</dbReference>
<keyword evidence="2 9" id="KW-0436">Ligase</keyword>
<dbReference type="EC" id="6.1.1.1" evidence="1 9"/>
<protein>
    <recommendedName>
        <fullName evidence="1 9">Tyrosine--tRNA ligase</fullName>
        <ecNumber evidence="1 9">6.1.1.1</ecNumber>
    </recommendedName>
    <alternativeName>
        <fullName evidence="7 9">Tyrosyl-tRNA synthetase</fullName>
    </alternativeName>
</protein>
<dbReference type="GO" id="GO:0005739">
    <property type="term" value="C:mitochondrion"/>
    <property type="evidence" value="ECO:0007669"/>
    <property type="project" value="TreeGrafter"/>
</dbReference>
<dbReference type="Proteomes" id="UP000262825">
    <property type="component" value="Unassembled WGS sequence"/>
</dbReference>
<dbReference type="OrthoDB" id="337870at2759"/>